<evidence type="ECO:0000259" key="3">
    <source>
        <dbReference type="Pfam" id="PF13649"/>
    </source>
</evidence>
<dbReference type="Pfam" id="PF13649">
    <property type="entry name" value="Methyltransf_25"/>
    <property type="match status" value="1"/>
</dbReference>
<dbReference type="GO" id="GO:0032259">
    <property type="term" value="P:methylation"/>
    <property type="evidence" value="ECO:0007669"/>
    <property type="project" value="UniProtKB-KW"/>
</dbReference>
<keyword evidence="2" id="KW-0808">Transferase</keyword>
<dbReference type="AlphaFoldDB" id="A0A939T6G6"/>
<dbReference type="EMBL" id="JAGEOJ010000005">
    <property type="protein sequence ID" value="MBO2448237.1"/>
    <property type="molecule type" value="Genomic_DNA"/>
</dbReference>
<dbReference type="Proteomes" id="UP000669179">
    <property type="component" value="Unassembled WGS sequence"/>
</dbReference>
<accession>A0A939T6G6</accession>
<dbReference type="InterPro" id="IPR029063">
    <property type="entry name" value="SAM-dependent_MTases_sf"/>
</dbReference>
<comment type="caution">
    <text evidence="4">The sequence shown here is derived from an EMBL/GenBank/DDBJ whole genome shotgun (WGS) entry which is preliminary data.</text>
</comment>
<evidence type="ECO:0000313" key="5">
    <source>
        <dbReference type="Proteomes" id="UP000669179"/>
    </source>
</evidence>
<organism evidence="4 5">
    <name type="scientific">Actinomadura barringtoniae</name>
    <dbReference type="NCBI Taxonomy" id="1427535"/>
    <lineage>
        <taxon>Bacteria</taxon>
        <taxon>Bacillati</taxon>
        <taxon>Actinomycetota</taxon>
        <taxon>Actinomycetes</taxon>
        <taxon>Streptosporangiales</taxon>
        <taxon>Thermomonosporaceae</taxon>
        <taxon>Actinomadura</taxon>
    </lineage>
</organism>
<dbReference type="PANTHER" id="PTHR44942">
    <property type="entry name" value="METHYLTRANSF_11 DOMAIN-CONTAINING PROTEIN"/>
    <property type="match status" value="1"/>
</dbReference>
<protein>
    <submittedName>
        <fullName evidence="4">Class I SAM-dependent methyltransferase</fullName>
    </submittedName>
</protein>
<dbReference type="InterPro" id="IPR041698">
    <property type="entry name" value="Methyltransf_25"/>
</dbReference>
<gene>
    <name evidence="4" type="ORF">J4573_14125</name>
</gene>
<keyword evidence="1 4" id="KW-0489">Methyltransferase</keyword>
<dbReference type="GO" id="GO:0008168">
    <property type="term" value="F:methyltransferase activity"/>
    <property type="evidence" value="ECO:0007669"/>
    <property type="project" value="UniProtKB-KW"/>
</dbReference>
<evidence type="ECO:0000256" key="2">
    <source>
        <dbReference type="ARBA" id="ARBA00022679"/>
    </source>
</evidence>
<dbReference type="Gene3D" id="3.40.50.150">
    <property type="entry name" value="Vaccinia Virus protein VP39"/>
    <property type="match status" value="1"/>
</dbReference>
<evidence type="ECO:0000256" key="1">
    <source>
        <dbReference type="ARBA" id="ARBA00022603"/>
    </source>
</evidence>
<dbReference type="InterPro" id="IPR051052">
    <property type="entry name" value="Diverse_substrate_MTase"/>
</dbReference>
<sequence length="194" mass="20907">MGSRYESVVLDAIPRGCGRAVDVGCGNGGLTRELRRRGVPEVVGIDLSEACIERCRAHPDGAGIKYVVGDVLGGALEPGSFDLVSSMASLHHMDTRAGLVGLRDLVAPGGVLAVVGLARPDLPKDIPREVAAAIVSRVRPVPGMSEDMPRPPIVWPPPERYATVRRLAAEVLPGVRWRRHLRFRYSLVWTKPAP</sequence>
<dbReference type="SUPFAM" id="SSF53335">
    <property type="entry name" value="S-adenosyl-L-methionine-dependent methyltransferases"/>
    <property type="match status" value="1"/>
</dbReference>
<keyword evidence="5" id="KW-1185">Reference proteome</keyword>
<feature type="domain" description="Methyltransferase" evidence="3">
    <location>
        <begin position="21"/>
        <end position="110"/>
    </location>
</feature>
<name>A0A939T6G6_9ACTN</name>
<proteinExistence type="predicted"/>
<dbReference type="CDD" id="cd02440">
    <property type="entry name" value="AdoMet_MTases"/>
    <property type="match status" value="1"/>
</dbReference>
<dbReference type="PANTHER" id="PTHR44942:SF4">
    <property type="entry name" value="METHYLTRANSFERASE TYPE 11 DOMAIN-CONTAINING PROTEIN"/>
    <property type="match status" value="1"/>
</dbReference>
<reference evidence="4" key="1">
    <citation type="submission" date="2021-03" db="EMBL/GenBank/DDBJ databases">
        <authorList>
            <person name="Kanchanasin P."/>
            <person name="Saeng-In P."/>
            <person name="Phongsopitanun W."/>
            <person name="Yuki M."/>
            <person name="Kudo T."/>
            <person name="Ohkuma M."/>
            <person name="Tanasupawat S."/>
        </authorList>
    </citation>
    <scope>NUCLEOTIDE SEQUENCE</scope>
    <source>
        <strain evidence="4">GKU 128</strain>
    </source>
</reference>
<evidence type="ECO:0000313" key="4">
    <source>
        <dbReference type="EMBL" id="MBO2448237.1"/>
    </source>
</evidence>